<dbReference type="PANTHER" id="PTHR12558">
    <property type="entry name" value="CELL DIVISION CYCLE 16,23,27"/>
    <property type="match status" value="1"/>
</dbReference>
<dbReference type="Pfam" id="PF13431">
    <property type="entry name" value="TPR_17"/>
    <property type="match status" value="1"/>
</dbReference>
<dbReference type="Gene3D" id="1.25.40.10">
    <property type="entry name" value="Tetratricopeptide repeat domain"/>
    <property type="match status" value="6"/>
</dbReference>
<dbReference type="PANTHER" id="PTHR12558:SF13">
    <property type="entry name" value="CELL DIVISION CYCLE PROTEIN 27 HOMOLOG"/>
    <property type="match status" value="1"/>
</dbReference>
<dbReference type="InterPro" id="IPR011990">
    <property type="entry name" value="TPR-like_helical_dom_sf"/>
</dbReference>
<dbReference type="InterPro" id="IPR003107">
    <property type="entry name" value="HAT"/>
</dbReference>
<dbReference type="AlphaFoldDB" id="A0AAE9XMB8"/>
<dbReference type="SMART" id="SM00386">
    <property type="entry name" value="HAT"/>
    <property type="match status" value="5"/>
</dbReference>
<dbReference type="Pfam" id="PF13432">
    <property type="entry name" value="TPR_16"/>
    <property type="match status" value="2"/>
</dbReference>
<accession>A0AAE9XMB8</accession>
<evidence type="ECO:0000256" key="1">
    <source>
        <dbReference type="PROSITE-ProRule" id="PRU00339"/>
    </source>
</evidence>
<dbReference type="InterPro" id="IPR019734">
    <property type="entry name" value="TPR_rpt"/>
</dbReference>
<feature type="repeat" description="TPR" evidence="1">
    <location>
        <begin position="606"/>
        <end position="639"/>
    </location>
</feature>
<dbReference type="GO" id="GO:0006396">
    <property type="term" value="P:RNA processing"/>
    <property type="evidence" value="ECO:0007669"/>
    <property type="project" value="InterPro"/>
</dbReference>
<dbReference type="EMBL" id="CP116805">
    <property type="protein sequence ID" value="WCL53543.1"/>
    <property type="molecule type" value="Genomic_DNA"/>
</dbReference>
<dbReference type="SMART" id="SM00028">
    <property type="entry name" value="TPR"/>
    <property type="match status" value="10"/>
</dbReference>
<protein>
    <submittedName>
        <fullName evidence="2">Tetratricopeptide repeat protein</fullName>
    </submittedName>
</protein>
<dbReference type="Proteomes" id="UP001217500">
    <property type="component" value="Chromosome"/>
</dbReference>
<reference evidence="2" key="1">
    <citation type="submission" date="2023-01" db="EMBL/GenBank/DDBJ databases">
        <title>The genome sequence of Kordiimonadaceae bacterium 6D33.</title>
        <authorList>
            <person name="Liu Y."/>
        </authorList>
    </citation>
    <scope>NUCLEOTIDE SEQUENCE</scope>
    <source>
        <strain evidence="2">6D33</strain>
    </source>
</reference>
<dbReference type="PROSITE" id="PS50005">
    <property type="entry name" value="TPR"/>
    <property type="match status" value="1"/>
</dbReference>
<gene>
    <name evidence="2" type="ORF">PH603_13470</name>
</gene>
<evidence type="ECO:0000313" key="2">
    <source>
        <dbReference type="EMBL" id="WCL53543.1"/>
    </source>
</evidence>
<evidence type="ECO:0000313" key="3">
    <source>
        <dbReference type="Proteomes" id="UP001217500"/>
    </source>
</evidence>
<keyword evidence="3" id="KW-1185">Reference proteome</keyword>
<keyword evidence="1" id="KW-0802">TPR repeat</keyword>
<dbReference type="KEGG" id="gso:PH603_13470"/>
<dbReference type="SUPFAM" id="SSF48452">
    <property type="entry name" value="TPR-like"/>
    <property type="match status" value="3"/>
</dbReference>
<organism evidence="2 3">
    <name type="scientific">Gimibacter soli</name>
    <dbReference type="NCBI Taxonomy" id="3024400"/>
    <lineage>
        <taxon>Bacteria</taxon>
        <taxon>Pseudomonadati</taxon>
        <taxon>Pseudomonadota</taxon>
        <taxon>Alphaproteobacteria</taxon>
        <taxon>Kordiimonadales</taxon>
        <taxon>Temperatibacteraceae</taxon>
        <taxon>Gimibacter</taxon>
    </lineage>
</organism>
<proteinExistence type="predicted"/>
<dbReference type="RefSeq" id="WP_289503055.1">
    <property type="nucleotide sequence ID" value="NZ_CP116805.1"/>
</dbReference>
<dbReference type="Pfam" id="PF13428">
    <property type="entry name" value="TPR_14"/>
    <property type="match status" value="1"/>
</dbReference>
<name>A0AAE9XMB8_9PROT</name>
<sequence>MADLIDIKQAVREFLDLGRRQAGAGQIEEAERTLRAVIALDRKSPEAWHMLGEVLSALPGRRGEAAEAFSEAMKLEPTNQGARESRAALGFRPTVQPTRDRPERNLVLPQLAGEDGKEALIAAARAAETNGDFLAAQGHWERVIAIDPSDTWAWTQHAHNLSVNLQDFEGAEAAYRRAVDEDPFDDWAWGKLGIMLADFLGRVEEGQSLLRHAISLDASEPYYHGWLGWTLYRQSEDLAASEASLIEAVRIWPDYQWAWFHLGYVRYLMSDKASEAEEAFLKALELEPADVPALFNLASLYEEQMAKPRRALQYFQKVLTVEAGDPATLRRMAMLWQGPLGDPKKAEAAYREVLVEVPDDYDVLTRLGWLLWEHMDKADEGIKLLEEAARVAPDNAWVLTHVAQAWHMAKGDSARAVDWVAEALKVDPAFDWANAYMGLILAENTETRAAAEVCFKRAVTISPDYSWAWHQLARYYLGEDATAHLAWEPLSKVLEFAPNHVSALYDIVWLGLYHLHRADIVADEAARLIELDEESGYALSMAGRVLRLTGGDEGDIETLLRRAVSVAPDDHFAWHELGEFLLYDVADLEAAEETLLRAQQLDASCKSIDLDLGLIRLVQGRTRAAREHFERALEIDPDNGTAWGAYARFLYLTDADRGLVEQAFDRALQLEPDFFEGWALYAGYLAALEGHEKEAEEALDRARTLAPATLDLHKWIERHVRPLVLDL</sequence>